<organism evidence="2">
    <name type="scientific">marine sediment metagenome</name>
    <dbReference type="NCBI Taxonomy" id="412755"/>
    <lineage>
        <taxon>unclassified sequences</taxon>
        <taxon>metagenomes</taxon>
        <taxon>ecological metagenomes</taxon>
    </lineage>
</organism>
<protein>
    <submittedName>
        <fullName evidence="2">Uncharacterized protein</fullName>
    </submittedName>
</protein>
<keyword evidence="1" id="KW-0812">Transmembrane</keyword>
<dbReference type="AlphaFoldDB" id="X1SCZ3"/>
<keyword evidence="1" id="KW-1133">Transmembrane helix</keyword>
<dbReference type="InterPro" id="IPR021424">
    <property type="entry name" value="PorA"/>
</dbReference>
<accession>X1SCZ3</accession>
<evidence type="ECO:0000313" key="2">
    <source>
        <dbReference type="EMBL" id="GAI90848.1"/>
    </source>
</evidence>
<name>X1SCZ3_9ZZZZ</name>
<reference evidence="2" key="1">
    <citation type="journal article" date="2014" name="Front. Microbiol.">
        <title>High frequency of phylogenetically diverse reductive dehalogenase-homologous genes in deep subseafloor sedimentary metagenomes.</title>
        <authorList>
            <person name="Kawai M."/>
            <person name="Futagami T."/>
            <person name="Toyoda A."/>
            <person name="Takaki Y."/>
            <person name="Nishi S."/>
            <person name="Hori S."/>
            <person name="Arai W."/>
            <person name="Tsubouchi T."/>
            <person name="Morono Y."/>
            <person name="Uchiyama I."/>
            <person name="Ito T."/>
            <person name="Fujiyama A."/>
            <person name="Inagaki F."/>
            <person name="Takami H."/>
        </authorList>
    </citation>
    <scope>NUCLEOTIDE SEQUENCE</scope>
    <source>
        <strain evidence="2">Expedition CK06-06</strain>
    </source>
</reference>
<proteinExistence type="predicted"/>
<sequence>MALQRKTWNTVLISLGLVLVIFSLIWLFAIFPPLAKLPADHHKVINFEGTYEVMNPETGSLDEILVNVKREQQATEVQDDVLIINQIITTTHAVAGMELPQFGLTEVLGVDRSTRAYVTGYGDMERSGQFCFPEKVEEKTYSMWVLSAGRPLEANFTGEEDFEGLRVFVFQISEQDLDIGTQEGTGLPQVLDIVVDLK</sequence>
<evidence type="ECO:0000256" key="1">
    <source>
        <dbReference type="SAM" id="Phobius"/>
    </source>
</evidence>
<keyword evidence="1" id="KW-0472">Membrane</keyword>
<gene>
    <name evidence="2" type="ORF">S12H4_38271</name>
</gene>
<feature type="transmembrane region" description="Helical" evidence="1">
    <location>
        <begin position="12"/>
        <end position="31"/>
    </location>
</feature>
<comment type="caution">
    <text evidence="2">The sequence shown here is derived from an EMBL/GenBank/DDBJ whole genome shotgun (WGS) entry which is preliminary data.</text>
</comment>
<feature type="non-terminal residue" evidence="2">
    <location>
        <position position="198"/>
    </location>
</feature>
<dbReference type="Pfam" id="PF11271">
    <property type="entry name" value="PorA"/>
    <property type="match status" value="1"/>
</dbReference>
<dbReference type="EMBL" id="BARW01023019">
    <property type="protein sequence ID" value="GAI90848.1"/>
    <property type="molecule type" value="Genomic_DNA"/>
</dbReference>